<dbReference type="AlphaFoldDB" id="A0A329SCC4"/>
<dbReference type="EMBL" id="RCMV01000123">
    <property type="protein sequence ID" value="KAG3224094.1"/>
    <property type="molecule type" value="Genomic_DNA"/>
</dbReference>
<dbReference type="VEuPathDB" id="FungiDB:PC110_g9260"/>
<dbReference type="EMBL" id="RCMK01000075">
    <property type="protein sequence ID" value="KAG2950206.1"/>
    <property type="molecule type" value="Genomic_DNA"/>
</dbReference>
<dbReference type="EMBL" id="MJFZ01000201">
    <property type="protein sequence ID" value="RAW34434.1"/>
    <property type="molecule type" value="Genomic_DNA"/>
</dbReference>
<reference evidence="12 13" key="1">
    <citation type="submission" date="2018-01" db="EMBL/GenBank/DDBJ databases">
        <title>Draft genome of the strawberry crown rot pathogen Phytophthora cactorum.</title>
        <authorList>
            <person name="Armitage A.D."/>
            <person name="Lysoe E."/>
            <person name="Nellist C.F."/>
            <person name="Harrison R.J."/>
            <person name="Brurberg M.B."/>
        </authorList>
    </citation>
    <scope>NUCLEOTIDE SEQUENCE [LARGE SCALE GENOMIC DNA]</scope>
    <source>
        <strain evidence="12 13">10300</strain>
    </source>
</reference>
<dbReference type="Proteomes" id="UP000736787">
    <property type="component" value="Unassembled WGS sequence"/>
</dbReference>
<dbReference type="Proteomes" id="UP000760860">
    <property type="component" value="Unassembled WGS sequence"/>
</dbReference>
<comment type="subcellular location">
    <subcellularLocation>
        <location evidence="1 5">Secreted</location>
    </subcellularLocation>
</comment>
<organism evidence="12 13">
    <name type="scientific">Phytophthora cactorum</name>
    <dbReference type="NCBI Taxonomy" id="29920"/>
    <lineage>
        <taxon>Eukaryota</taxon>
        <taxon>Sar</taxon>
        <taxon>Stramenopiles</taxon>
        <taxon>Oomycota</taxon>
        <taxon>Peronosporomycetes</taxon>
        <taxon>Peronosporales</taxon>
        <taxon>Peronosporaceae</taxon>
        <taxon>Phytophthora</taxon>
    </lineage>
</organism>
<comment type="function">
    <text evidence="5">Effector that suppresses plant defense responses during pathogen infection.</text>
</comment>
<accession>A0A329SCC4</accession>
<comment type="domain">
    <text evidence="5">The RxLR-dEER motif acts to carry the protein into the host cell cytoplasm through binding to cell surface phosphatidylinositol-3-phosphate.</text>
</comment>
<evidence type="ECO:0000313" key="11">
    <source>
        <dbReference type="EMBL" id="KAG3224094.1"/>
    </source>
</evidence>
<keyword evidence="13" id="KW-1185">Reference proteome</keyword>
<evidence type="ECO:0000313" key="9">
    <source>
        <dbReference type="EMBL" id="KAG2950206.1"/>
    </source>
</evidence>
<evidence type="ECO:0000313" key="12">
    <source>
        <dbReference type="EMBL" id="RAW34434.1"/>
    </source>
</evidence>
<keyword evidence="4 5" id="KW-0732">Signal</keyword>
<evidence type="ECO:0000256" key="6">
    <source>
        <dbReference type="SAM" id="MobiDB-lite"/>
    </source>
</evidence>
<dbReference type="EMBL" id="RCML01000082">
    <property type="protein sequence ID" value="KAG2992725.1"/>
    <property type="molecule type" value="Genomic_DNA"/>
</dbReference>
<name>A0A329SCC4_9STRA</name>
<dbReference type="Proteomes" id="UP000774804">
    <property type="component" value="Unassembled WGS sequence"/>
</dbReference>
<keyword evidence="3 5" id="KW-0964">Secreted</keyword>
<feature type="region of interest" description="Disordered" evidence="6">
    <location>
        <begin position="48"/>
        <end position="85"/>
    </location>
</feature>
<evidence type="ECO:0000256" key="1">
    <source>
        <dbReference type="ARBA" id="ARBA00004613"/>
    </source>
</evidence>
<dbReference type="EMBL" id="RCMI01000006">
    <property type="protein sequence ID" value="KAG2943939.1"/>
    <property type="molecule type" value="Genomic_DNA"/>
</dbReference>
<evidence type="ECO:0000313" key="10">
    <source>
        <dbReference type="EMBL" id="KAG2992725.1"/>
    </source>
</evidence>
<evidence type="ECO:0000256" key="3">
    <source>
        <dbReference type="ARBA" id="ARBA00022525"/>
    </source>
</evidence>
<proteinExistence type="inferred from homology"/>
<evidence type="ECO:0000313" key="7">
    <source>
        <dbReference type="EMBL" id="KAG2861519.1"/>
    </source>
</evidence>
<reference evidence="11" key="2">
    <citation type="submission" date="2018-05" db="EMBL/GenBank/DDBJ databases">
        <title>Effector identification in a new, highly contiguous assembly of the strawberry crown rot pathogen Phytophthora cactorum.</title>
        <authorList>
            <person name="Armitage A.D."/>
            <person name="Nellist C.F."/>
            <person name="Bates H."/>
            <person name="Vickerstaff R.J."/>
            <person name="Harrison R.J."/>
        </authorList>
    </citation>
    <scope>NUCLEOTIDE SEQUENCE</scope>
    <source>
        <strain evidence="7">15-7</strain>
        <strain evidence="8">4032</strain>
        <strain evidence="9">4040</strain>
        <strain evidence="10">P415</strain>
        <strain evidence="11">P421</strain>
    </source>
</reference>
<feature type="chain" id="PRO_5039985796" description="RxLR effector protein" evidence="5">
    <location>
        <begin position="24"/>
        <end position="359"/>
    </location>
</feature>
<dbReference type="Pfam" id="PF16810">
    <property type="entry name" value="RXLR"/>
    <property type="match status" value="1"/>
</dbReference>
<evidence type="ECO:0000256" key="4">
    <source>
        <dbReference type="ARBA" id="ARBA00022729"/>
    </source>
</evidence>
<evidence type="ECO:0000313" key="13">
    <source>
        <dbReference type="Proteomes" id="UP000251314"/>
    </source>
</evidence>
<dbReference type="Proteomes" id="UP000251314">
    <property type="component" value="Unassembled WGS sequence"/>
</dbReference>
<dbReference type="OrthoDB" id="124001at2759"/>
<dbReference type="Proteomes" id="UP000735874">
    <property type="component" value="Unassembled WGS sequence"/>
</dbReference>
<comment type="similarity">
    <text evidence="2 5">Belongs to the RxLR effector family.</text>
</comment>
<evidence type="ECO:0000256" key="2">
    <source>
        <dbReference type="ARBA" id="ARBA00010400"/>
    </source>
</evidence>
<protein>
    <recommendedName>
        <fullName evidence="5">RxLR effector protein</fullName>
    </recommendedName>
</protein>
<dbReference type="EMBL" id="RCMG01000152">
    <property type="protein sequence ID" value="KAG2861519.1"/>
    <property type="molecule type" value="Genomic_DNA"/>
</dbReference>
<gene>
    <name evidence="12" type="ORF">PC110_g9260</name>
    <name evidence="7" type="ORF">PC113_g7091</name>
    <name evidence="8" type="ORF">PC115_g561</name>
    <name evidence="9" type="ORF">PC117_g4639</name>
    <name evidence="10" type="ORF">PC118_g4405</name>
    <name evidence="11" type="ORF">PC129_g5242</name>
</gene>
<evidence type="ECO:0000313" key="8">
    <source>
        <dbReference type="EMBL" id="KAG2943939.1"/>
    </source>
</evidence>
<feature type="signal peptide" evidence="5">
    <location>
        <begin position="1"/>
        <end position="23"/>
    </location>
</feature>
<evidence type="ECO:0000256" key="5">
    <source>
        <dbReference type="RuleBase" id="RU367124"/>
    </source>
</evidence>
<dbReference type="InterPro" id="IPR031825">
    <property type="entry name" value="RXLR"/>
</dbReference>
<comment type="caution">
    <text evidence="12">The sequence shown here is derived from an EMBL/GenBank/DDBJ whole genome shotgun (WGS) entry which is preliminary data.</text>
</comment>
<sequence length="359" mass="39729">MRLSNTLLIAAVFLVANCDPASATIHSQQVTFSAVSSTDAVQSIEAAQLERSGRRSLRSSTPEGKDDKDNDDLSPADEGRQMSISSSLTKQLSKLGSFKQNTGALQKVDEAMAAVKSQKAKTLEQKLMSKLSENQVAQRNFRQYMDEKWTVDVLKTKLGIAKGMAPDSKEYEAFSALLQTRMYVDTLMKIKTPTMRTNGETMLAKITENRLAQKYFGQFMDDTLTQAALKKELGITRATSKTSKEYDALILLTQARAWNSMLAKTKGNSLKETVLGRVEGNPLAQKFFNQFLEEKWSMQTLQSKLGITKGMTPDTTKYEALSGLVQSRMYINGVAKGKSPTTRSNTEKLLTKIDDNALA</sequence>
<dbReference type="Proteomes" id="UP000697107">
    <property type="component" value="Unassembled WGS sequence"/>
</dbReference>